<dbReference type="InterPro" id="IPR010514">
    <property type="entry name" value="COX_ARM"/>
</dbReference>
<name>A0ABU7U314_9PROT</name>
<keyword evidence="9 15" id="KW-1133">Transmembrane helix</keyword>
<evidence type="ECO:0000256" key="3">
    <source>
        <dbReference type="ARBA" id="ARBA00022448"/>
    </source>
</evidence>
<evidence type="ECO:0000259" key="17">
    <source>
        <dbReference type="PROSITE" id="PS50999"/>
    </source>
</evidence>
<keyword evidence="11 14" id="KW-0472">Membrane</keyword>
<comment type="subcellular location">
    <subcellularLocation>
        <location evidence="1">Cell membrane</location>
        <topology evidence="1">Multi-pass membrane protein</topology>
    </subcellularLocation>
</comment>
<evidence type="ECO:0000256" key="7">
    <source>
        <dbReference type="ARBA" id="ARBA00022729"/>
    </source>
</evidence>
<accession>A0ABU7U314</accession>
<evidence type="ECO:0000256" key="6">
    <source>
        <dbReference type="ARBA" id="ARBA00022692"/>
    </source>
</evidence>
<evidence type="ECO:0000313" key="18">
    <source>
        <dbReference type="EMBL" id="MEE8659227.1"/>
    </source>
</evidence>
<evidence type="ECO:0000256" key="15">
    <source>
        <dbReference type="SAM" id="Phobius"/>
    </source>
</evidence>
<dbReference type="InterPro" id="IPR006333">
    <property type="entry name" value="Cyt_o_ubiquinol_oxidase_su2"/>
</dbReference>
<dbReference type="PANTHER" id="PTHR22888:SF18">
    <property type="entry name" value="CYTOCHROME BO(3) UBIQUINOL OXIDASE SUBUNIT 2"/>
    <property type="match status" value="1"/>
</dbReference>
<evidence type="ECO:0000256" key="5">
    <source>
        <dbReference type="ARBA" id="ARBA00022660"/>
    </source>
</evidence>
<evidence type="ECO:0000313" key="19">
    <source>
        <dbReference type="Proteomes" id="UP001312908"/>
    </source>
</evidence>
<evidence type="ECO:0000256" key="12">
    <source>
        <dbReference type="ARBA" id="ARBA00023139"/>
    </source>
</evidence>
<dbReference type="InterPro" id="IPR002429">
    <property type="entry name" value="CcO_II-like_C"/>
</dbReference>
<dbReference type="Pfam" id="PF00116">
    <property type="entry name" value="COX2"/>
    <property type="match status" value="1"/>
</dbReference>
<evidence type="ECO:0000256" key="11">
    <source>
        <dbReference type="ARBA" id="ARBA00023136"/>
    </source>
</evidence>
<dbReference type="EMBL" id="JAWJZY010000003">
    <property type="protein sequence ID" value="MEE8659227.1"/>
    <property type="molecule type" value="Genomic_DNA"/>
</dbReference>
<dbReference type="Gene3D" id="2.60.40.420">
    <property type="entry name" value="Cupredoxins - blue copper proteins"/>
    <property type="match status" value="1"/>
</dbReference>
<sequence>MTKEILLKFKRLMPLVPALLLSGCTLDLLDPRGPVGRGNRDVMLLEMGVMLCIIIPVIIMTLFFAWKYRESNTKAEYLPTWDHSTKIECFVWGIPAVVILILGVVCVWSSYYYDPYRKLTASDPSRKPLNVEVVALDWKWLFIYPDQGVAAINQLAIPVDRPINFLITSDAVMTSFFIPRLGSQVYAMAGMQTQLHLLADAPGDYLGQASNYTGAGFSDMRFRALAMNDGDFDAWVEKVKQSPNALDSSTYPDVAAPQQAAPVTYYGRVQPSLFDGIVAKYNNGLVMNKSTGQMMHMQPAPSEAQMKE</sequence>
<evidence type="ECO:0000259" key="16">
    <source>
        <dbReference type="PROSITE" id="PS50857"/>
    </source>
</evidence>
<dbReference type="NCBIfam" id="TIGR01433">
    <property type="entry name" value="CyoA"/>
    <property type="match status" value="1"/>
</dbReference>
<dbReference type="PROSITE" id="PS50999">
    <property type="entry name" value="COX2_TM"/>
    <property type="match status" value="1"/>
</dbReference>
<dbReference type="InterPro" id="IPR011759">
    <property type="entry name" value="Cyt_c_oxidase_su2_TM_dom"/>
</dbReference>
<dbReference type="PROSITE" id="PS51257">
    <property type="entry name" value="PROKAR_LIPOPROTEIN"/>
    <property type="match status" value="1"/>
</dbReference>
<evidence type="ECO:0000256" key="8">
    <source>
        <dbReference type="ARBA" id="ARBA00022982"/>
    </source>
</evidence>
<evidence type="ECO:0000256" key="10">
    <source>
        <dbReference type="ARBA" id="ARBA00023002"/>
    </source>
</evidence>
<dbReference type="PRINTS" id="PR01166">
    <property type="entry name" value="CYCOXIDASEII"/>
</dbReference>
<dbReference type="Pfam" id="PF06481">
    <property type="entry name" value="COX_ARM"/>
    <property type="match status" value="1"/>
</dbReference>
<keyword evidence="8 14" id="KW-0249">Electron transport</keyword>
<organism evidence="18 19">
    <name type="scientific">Sorlinia euscelidii</name>
    <dbReference type="NCBI Taxonomy" id="3081148"/>
    <lineage>
        <taxon>Bacteria</taxon>
        <taxon>Pseudomonadati</taxon>
        <taxon>Pseudomonadota</taxon>
        <taxon>Alphaproteobacteria</taxon>
        <taxon>Acetobacterales</taxon>
        <taxon>Acetobacteraceae</taxon>
        <taxon>Sorlinia</taxon>
    </lineage>
</organism>
<dbReference type="RefSeq" id="WP_394820065.1">
    <property type="nucleotide sequence ID" value="NZ_JAWJZY010000003.1"/>
</dbReference>
<keyword evidence="3 14" id="KW-0813">Transport</keyword>
<evidence type="ECO:0000256" key="9">
    <source>
        <dbReference type="ARBA" id="ARBA00022989"/>
    </source>
</evidence>
<dbReference type="Proteomes" id="UP001312908">
    <property type="component" value="Unassembled WGS sequence"/>
</dbReference>
<dbReference type="SUPFAM" id="SSF81464">
    <property type="entry name" value="Cytochrome c oxidase subunit II-like, transmembrane region"/>
    <property type="match status" value="1"/>
</dbReference>
<evidence type="ECO:0000256" key="4">
    <source>
        <dbReference type="ARBA" id="ARBA00022475"/>
    </source>
</evidence>
<keyword evidence="12" id="KW-0564">Palmitate</keyword>
<dbReference type="SUPFAM" id="SSF49503">
    <property type="entry name" value="Cupredoxins"/>
    <property type="match status" value="1"/>
</dbReference>
<evidence type="ECO:0000256" key="1">
    <source>
        <dbReference type="ARBA" id="ARBA00004651"/>
    </source>
</evidence>
<comment type="caution">
    <text evidence="18">The sequence shown here is derived from an EMBL/GenBank/DDBJ whole genome shotgun (WGS) entry which is preliminary data.</text>
</comment>
<dbReference type="PROSITE" id="PS50857">
    <property type="entry name" value="COX2_CUA"/>
    <property type="match status" value="1"/>
</dbReference>
<evidence type="ECO:0000256" key="13">
    <source>
        <dbReference type="ARBA" id="ARBA00023288"/>
    </source>
</evidence>
<dbReference type="InterPro" id="IPR008972">
    <property type="entry name" value="Cupredoxin"/>
</dbReference>
<keyword evidence="7" id="KW-0732">Signal</keyword>
<keyword evidence="13" id="KW-0449">Lipoprotein</keyword>
<evidence type="ECO:0000256" key="14">
    <source>
        <dbReference type="PIRNR" id="PIRNR000292"/>
    </source>
</evidence>
<dbReference type="PANTHER" id="PTHR22888">
    <property type="entry name" value="CYTOCHROME C OXIDASE, SUBUNIT II"/>
    <property type="match status" value="1"/>
</dbReference>
<keyword evidence="19" id="KW-1185">Reference proteome</keyword>
<keyword evidence="6 15" id="KW-0812">Transmembrane</keyword>
<dbReference type="PIRSF" id="PIRSF000292">
    <property type="entry name" value="Ubi_od_II"/>
    <property type="match status" value="1"/>
</dbReference>
<feature type="transmembrane region" description="Helical" evidence="15">
    <location>
        <begin position="89"/>
        <end position="113"/>
    </location>
</feature>
<reference evidence="18 19" key="1">
    <citation type="submission" date="2023-10" db="EMBL/GenBank/DDBJ databases">
        <title>Sorlinia euscelidii gen. nov., sp. nov., an acetic acid bacteria isolated from the gut of Euscelidius variegatus emitter.</title>
        <authorList>
            <person name="Michoud G."/>
            <person name="Marasco R."/>
            <person name="Seferji K."/>
            <person name="Gonella E."/>
            <person name="Garuglieri E."/>
            <person name="Alma A."/>
            <person name="Mapelli F."/>
            <person name="Borin S."/>
            <person name="Daffonchio D."/>
            <person name="Crotti E."/>
        </authorList>
    </citation>
    <scope>NUCLEOTIDE SEQUENCE [LARGE SCALE GENOMIC DNA]</scope>
    <source>
        <strain evidence="18 19">EV16P</strain>
    </source>
</reference>
<protein>
    <recommendedName>
        <fullName evidence="14">Ubiquinol oxidase subunit 2</fullName>
    </recommendedName>
</protein>
<dbReference type="InterPro" id="IPR036257">
    <property type="entry name" value="Cyt_c_oxidase_su2_TM_sf"/>
</dbReference>
<keyword evidence="5 14" id="KW-0679">Respiratory chain</keyword>
<keyword evidence="4 14" id="KW-1003">Cell membrane</keyword>
<comment type="similarity">
    <text evidence="2 14">Belongs to the cytochrome c oxidase subunit 2 family.</text>
</comment>
<keyword evidence="10 14" id="KW-0560">Oxidoreductase</keyword>
<feature type="domain" description="Cytochrome oxidase subunit II copper A binding" evidence="16">
    <location>
        <begin position="126"/>
        <end position="238"/>
    </location>
</feature>
<dbReference type="InterPro" id="IPR045187">
    <property type="entry name" value="CcO_II"/>
</dbReference>
<dbReference type="CDD" id="cd04212">
    <property type="entry name" value="CuRO_UO_II"/>
    <property type="match status" value="1"/>
</dbReference>
<gene>
    <name evidence="18" type="ORF">DOFOFD_09400</name>
</gene>
<dbReference type="Gene3D" id="1.10.287.90">
    <property type="match status" value="1"/>
</dbReference>
<proteinExistence type="inferred from homology"/>
<feature type="transmembrane region" description="Helical" evidence="15">
    <location>
        <begin position="47"/>
        <end position="68"/>
    </location>
</feature>
<evidence type="ECO:0000256" key="2">
    <source>
        <dbReference type="ARBA" id="ARBA00007866"/>
    </source>
</evidence>
<dbReference type="InterPro" id="IPR034227">
    <property type="entry name" value="CuRO_UO_II"/>
</dbReference>
<feature type="domain" description="Cytochrome oxidase subunit II transmembrane region profile" evidence="17">
    <location>
        <begin position="20"/>
        <end position="117"/>
    </location>
</feature>